<reference evidence="8" key="1">
    <citation type="journal article" date="2014" name="Int. J. Syst. Evol. Microbiol.">
        <title>Complete genome sequence of Corynebacterium casei LMG S-19264T (=DSM 44701T), isolated from a smear-ripened cheese.</title>
        <authorList>
            <consortium name="US DOE Joint Genome Institute (JGI-PGF)"/>
            <person name="Walter F."/>
            <person name="Albersmeier A."/>
            <person name="Kalinowski J."/>
            <person name="Ruckert C."/>
        </authorList>
    </citation>
    <scope>NUCLEOTIDE SEQUENCE</scope>
    <source>
        <strain evidence="8">CGMCC 4.3508</strain>
    </source>
</reference>
<keyword evidence="5 7" id="KW-1133">Transmembrane helix</keyword>
<comment type="subcellular location">
    <subcellularLocation>
        <location evidence="1">Cell membrane</location>
        <topology evidence="1">Multi-pass membrane protein</topology>
    </subcellularLocation>
</comment>
<dbReference type="InterPro" id="IPR051907">
    <property type="entry name" value="DoxX-like_oxidoreductase"/>
</dbReference>
<dbReference type="Pfam" id="PF07681">
    <property type="entry name" value="DoxX"/>
    <property type="match status" value="1"/>
</dbReference>
<evidence type="ECO:0000256" key="2">
    <source>
        <dbReference type="ARBA" id="ARBA00006679"/>
    </source>
</evidence>
<evidence type="ECO:0000313" key="9">
    <source>
        <dbReference type="Proteomes" id="UP000638263"/>
    </source>
</evidence>
<feature type="transmembrane region" description="Helical" evidence="7">
    <location>
        <begin position="64"/>
        <end position="90"/>
    </location>
</feature>
<dbReference type="AlphaFoldDB" id="A0A917VT95"/>
<evidence type="ECO:0000256" key="4">
    <source>
        <dbReference type="ARBA" id="ARBA00022692"/>
    </source>
</evidence>
<keyword evidence="4 7" id="KW-0812">Transmembrane</keyword>
<comment type="caution">
    <text evidence="8">The sequence shown here is derived from an EMBL/GenBank/DDBJ whole genome shotgun (WGS) entry which is preliminary data.</text>
</comment>
<feature type="transmembrane region" description="Helical" evidence="7">
    <location>
        <begin position="136"/>
        <end position="157"/>
    </location>
</feature>
<protein>
    <submittedName>
        <fullName evidence="8">DoxX subfamily protein</fullName>
    </submittedName>
</protein>
<feature type="transmembrane region" description="Helical" evidence="7">
    <location>
        <begin position="102"/>
        <end position="124"/>
    </location>
</feature>
<evidence type="ECO:0000256" key="3">
    <source>
        <dbReference type="ARBA" id="ARBA00022475"/>
    </source>
</evidence>
<proteinExistence type="inferred from homology"/>
<dbReference type="Proteomes" id="UP000638263">
    <property type="component" value="Unassembled WGS sequence"/>
</dbReference>
<evidence type="ECO:0000256" key="6">
    <source>
        <dbReference type="ARBA" id="ARBA00023136"/>
    </source>
</evidence>
<dbReference type="InterPro" id="IPR032808">
    <property type="entry name" value="DoxX"/>
</dbReference>
<keyword evidence="6 7" id="KW-0472">Membrane</keyword>
<keyword evidence="9" id="KW-1185">Reference proteome</keyword>
<accession>A0A917VT95</accession>
<organism evidence="8 9">
    <name type="scientific">Nocardia jinanensis</name>
    <dbReference type="NCBI Taxonomy" id="382504"/>
    <lineage>
        <taxon>Bacteria</taxon>
        <taxon>Bacillati</taxon>
        <taxon>Actinomycetota</taxon>
        <taxon>Actinomycetes</taxon>
        <taxon>Mycobacteriales</taxon>
        <taxon>Nocardiaceae</taxon>
        <taxon>Nocardia</taxon>
    </lineage>
</organism>
<gene>
    <name evidence="8" type="ORF">GCM10011588_32690</name>
</gene>
<evidence type="ECO:0000256" key="5">
    <source>
        <dbReference type="ARBA" id="ARBA00022989"/>
    </source>
</evidence>
<dbReference type="PANTHER" id="PTHR33452:SF1">
    <property type="entry name" value="INNER MEMBRANE PROTEIN YPHA-RELATED"/>
    <property type="match status" value="1"/>
</dbReference>
<name>A0A917VT95_9NOCA</name>
<dbReference type="PANTHER" id="PTHR33452">
    <property type="entry name" value="OXIDOREDUCTASE CATD-RELATED"/>
    <property type="match status" value="1"/>
</dbReference>
<evidence type="ECO:0000256" key="1">
    <source>
        <dbReference type="ARBA" id="ARBA00004651"/>
    </source>
</evidence>
<comment type="similarity">
    <text evidence="2">Belongs to the DoxX family.</text>
</comment>
<evidence type="ECO:0000256" key="7">
    <source>
        <dbReference type="SAM" id="Phobius"/>
    </source>
</evidence>
<dbReference type="GO" id="GO:0005886">
    <property type="term" value="C:plasma membrane"/>
    <property type="evidence" value="ECO:0007669"/>
    <property type="project" value="UniProtKB-SubCell"/>
</dbReference>
<reference evidence="8" key="2">
    <citation type="submission" date="2020-09" db="EMBL/GenBank/DDBJ databases">
        <authorList>
            <person name="Sun Q."/>
            <person name="Zhou Y."/>
        </authorList>
    </citation>
    <scope>NUCLEOTIDE SEQUENCE</scope>
    <source>
        <strain evidence="8">CGMCC 4.3508</strain>
    </source>
</reference>
<keyword evidence="3" id="KW-1003">Cell membrane</keyword>
<dbReference type="EMBL" id="BMMH01000006">
    <property type="protein sequence ID" value="GGL15521.1"/>
    <property type="molecule type" value="Genomic_DNA"/>
</dbReference>
<dbReference type="RefSeq" id="WP_062999423.1">
    <property type="nucleotide sequence ID" value="NZ_BMMH01000006.1"/>
</dbReference>
<sequence length="175" mass="17770">MTSIDAGLALLRVCLGLTMAAHGYGKLFRGGRIPGTAGWFDSIGMRPGAVHAWLAALTEVGAGILLALGLLTPFAAAAFVSLMVVAAWTVHRGSGFFIAGNGWEYNLILAIGAVSVAVAGAGRISLDRLIFGADILTGWAGFAVSAGLGVVAAVALLGTCYRPVREPDTAGQATE</sequence>
<evidence type="ECO:0000313" key="8">
    <source>
        <dbReference type="EMBL" id="GGL15521.1"/>
    </source>
</evidence>